<dbReference type="eggNOG" id="COG1792">
    <property type="taxonomic scope" value="Bacteria"/>
</dbReference>
<dbReference type="InterPro" id="IPR042177">
    <property type="entry name" value="Cell/Rod_1"/>
</dbReference>
<dbReference type="PANTHER" id="PTHR34138:SF1">
    <property type="entry name" value="CELL SHAPE-DETERMINING PROTEIN MREC"/>
    <property type="match status" value="1"/>
</dbReference>
<keyword evidence="10" id="KW-1185">Reference proteome</keyword>
<gene>
    <name evidence="9" type="ORF">SAMN02910414_00171</name>
</gene>
<evidence type="ECO:0000256" key="3">
    <source>
        <dbReference type="ARBA" id="ARBA00022960"/>
    </source>
</evidence>
<evidence type="ECO:0000256" key="2">
    <source>
        <dbReference type="ARBA" id="ARBA00013855"/>
    </source>
</evidence>
<dbReference type="InterPro" id="IPR042175">
    <property type="entry name" value="Cell/Rod_MreC_2"/>
</dbReference>
<evidence type="ECO:0000256" key="4">
    <source>
        <dbReference type="ARBA" id="ARBA00032089"/>
    </source>
</evidence>
<dbReference type="Proteomes" id="UP000183918">
    <property type="component" value="Unassembled WGS sequence"/>
</dbReference>
<comment type="similarity">
    <text evidence="1 5">Belongs to the MreC family.</text>
</comment>
<keyword evidence="7" id="KW-1133">Transmembrane helix</keyword>
<dbReference type="OrthoDB" id="9792313at2"/>
<dbReference type="GO" id="GO:0005886">
    <property type="term" value="C:plasma membrane"/>
    <property type="evidence" value="ECO:0007669"/>
    <property type="project" value="TreeGrafter"/>
</dbReference>
<proteinExistence type="inferred from homology"/>
<feature type="domain" description="Rod shape-determining protein MreC beta-barrel core" evidence="8">
    <location>
        <begin position="132"/>
        <end position="284"/>
    </location>
</feature>
<dbReference type="AlphaFoldDB" id="A0A1H3F6Q4"/>
<evidence type="ECO:0000256" key="7">
    <source>
        <dbReference type="SAM" id="Phobius"/>
    </source>
</evidence>
<dbReference type="STRING" id="1122142.SAMN02910414_00171"/>
<dbReference type="InterPro" id="IPR007221">
    <property type="entry name" value="MreC"/>
</dbReference>
<keyword evidence="6" id="KW-0175">Coiled coil</keyword>
<accession>A0A1H3F6Q4</accession>
<keyword evidence="7" id="KW-0812">Transmembrane</keyword>
<dbReference type="InterPro" id="IPR055342">
    <property type="entry name" value="MreC_beta-barrel_core"/>
</dbReference>
<reference evidence="9 10" key="1">
    <citation type="submission" date="2016-10" db="EMBL/GenBank/DDBJ databases">
        <authorList>
            <person name="de Groot N.N."/>
        </authorList>
    </citation>
    <scope>NUCLEOTIDE SEQUENCE [LARGE SCALE GENOMIC DNA]</scope>
    <source>
        <strain evidence="9 10">DSM 14045</strain>
    </source>
</reference>
<evidence type="ECO:0000256" key="1">
    <source>
        <dbReference type="ARBA" id="ARBA00009369"/>
    </source>
</evidence>
<dbReference type="PROSITE" id="PS00018">
    <property type="entry name" value="EF_HAND_1"/>
    <property type="match status" value="1"/>
</dbReference>
<keyword evidence="7" id="KW-0472">Membrane</keyword>
<evidence type="ECO:0000256" key="5">
    <source>
        <dbReference type="PIRNR" id="PIRNR038471"/>
    </source>
</evidence>
<dbReference type="Pfam" id="PF04085">
    <property type="entry name" value="MreC"/>
    <property type="match status" value="1"/>
</dbReference>
<evidence type="ECO:0000259" key="8">
    <source>
        <dbReference type="Pfam" id="PF04085"/>
    </source>
</evidence>
<organism evidence="9 10">
    <name type="scientific">Lachnobacterium bovis DSM 14045</name>
    <dbReference type="NCBI Taxonomy" id="1122142"/>
    <lineage>
        <taxon>Bacteria</taxon>
        <taxon>Bacillati</taxon>
        <taxon>Bacillota</taxon>
        <taxon>Clostridia</taxon>
        <taxon>Lachnospirales</taxon>
        <taxon>Lachnospiraceae</taxon>
        <taxon>Lachnobacterium</taxon>
    </lineage>
</organism>
<protein>
    <recommendedName>
        <fullName evidence="2 5">Cell shape-determining protein MreC</fullName>
    </recommendedName>
    <alternativeName>
        <fullName evidence="4 5">Cell shape protein MreC</fullName>
    </alternativeName>
</protein>
<evidence type="ECO:0000256" key="6">
    <source>
        <dbReference type="SAM" id="Coils"/>
    </source>
</evidence>
<dbReference type="RefSeq" id="WP_074715145.1">
    <property type="nucleotide sequence ID" value="NZ_FNPG01000004.1"/>
</dbReference>
<dbReference type="Gene3D" id="2.40.10.350">
    <property type="entry name" value="Rod shape-determining protein MreC, domain 2"/>
    <property type="match status" value="1"/>
</dbReference>
<feature type="transmembrane region" description="Helical" evidence="7">
    <location>
        <begin position="20"/>
        <end position="39"/>
    </location>
</feature>
<evidence type="ECO:0000313" key="9">
    <source>
        <dbReference type="EMBL" id="SDX86662.1"/>
    </source>
</evidence>
<evidence type="ECO:0000313" key="10">
    <source>
        <dbReference type="Proteomes" id="UP000183918"/>
    </source>
</evidence>
<dbReference type="InterPro" id="IPR018247">
    <property type="entry name" value="EF_Hand_1_Ca_BS"/>
</dbReference>
<keyword evidence="3 5" id="KW-0133">Cell shape</keyword>
<dbReference type="Gene3D" id="2.40.10.340">
    <property type="entry name" value="Rod shape-determining protein MreC, domain 1"/>
    <property type="match status" value="1"/>
</dbReference>
<sequence>MKNSRKRNRYKKQQYIPSKYILMGITFVCICTIFLSLVANISGGPLNSVAGYVFTPMQRGINSVGSWVTSKTNDLQTLRDVQKENKKLKKKVYSLRTQLNTIKLEKYELENYRKLLDLDAKYPAYDKIAASVVAKDSSNWFSTFTINRGSKDGIKKGMNVIADGGLVGIISDVGHNYSTVRTVINDLSNVSGMITNTYDNINVSGSIKDMDKNGVITFSELRDSDNKVKNGDSVVTSYVSDQYQQGILIGYIDKVEKDSNNLTKSGTITPAVDFEHIENVLVIKNLKQTGDVGNKDKTNNSTEQSK</sequence>
<name>A0A1H3F6Q4_9FIRM</name>
<feature type="coiled-coil region" evidence="6">
    <location>
        <begin position="71"/>
        <end position="98"/>
    </location>
</feature>
<dbReference type="EMBL" id="FNPG01000004">
    <property type="protein sequence ID" value="SDX86662.1"/>
    <property type="molecule type" value="Genomic_DNA"/>
</dbReference>
<dbReference type="PANTHER" id="PTHR34138">
    <property type="entry name" value="CELL SHAPE-DETERMINING PROTEIN MREC"/>
    <property type="match status" value="1"/>
</dbReference>
<dbReference type="NCBIfam" id="TIGR00219">
    <property type="entry name" value="mreC"/>
    <property type="match status" value="1"/>
</dbReference>
<dbReference type="PIRSF" id="PIRSF038471">
    <property type="entry name" value="MreC"/>
    <property type="match status" value="1"/>
</dbReference>
<comment type="function">
    <text evidence="5">Involved in formation and maintenance of cell shape.</text>
</comment>
<dbReference type="GO" id="GO:0008360">
    <property type="term" value="P:regulation of cell shape"/>
    <property type="evidence" value="ECO:0007669"/>
    <property type="project" value="UniProtKB-KW"/>
</dbReference>